<dbReference type="InterPro" id="IPR044974">
    <property type="entry name" value="Disease_R_plants"/>
</dbReference>
<name>A0A3P6DYL4_BRAOL</name>
<protein>
    <submittedName>
        <fullName evidence="1">Uncharacterized protein</fullName>
    </submittedName>
</protein>
<dbReference type="InterPro" id="IPR035897">
    <property type="entry name" value="Toll_tir_struct_dom_sf"/>
</dbReference>
<dbReference type="GO" id="GO:0006952">
    <property type="term" value="P:defense response"/>
    <property type="evidence" value="ECO:0007669"/>
    <property type="project" value="InterPro"/>
</dbReference>
<evidence type="ECO:0000313" key="1">
    <source>
        <dbReference type="EMBL" id="VDD24239.1"/>
    </source>
</evidence>
<reference evidence="1" key="1">
    <citation type="submission" date="2018-11" db="EMBL/GenBank/DDBJ databases">
        <authorList>
            <consortium name="Genoscope - CEA"/>
            <person name="William W."/>
        </authorList>
    </citation>
    <scope>NUCLEOTIDE SEQUENCE</scope>
</reference>
<accession>A0A3P6DYL4</accession>
<dbReference type="EMBL" id="LR031874">
    <property type="protein sequence ID" value="VDD24239.1"/>
    <property type="molecule type" value="Genomic_DNA"/>
</dbReference>
<dbReference type="SUPFAM" id="SSF52058">
    <property type="entry name" value="L domain-like"/>
    <property type="match status" value="1"/>
</dbReference>
<dbReference type="PANTHER" id="PTHR11017">
    <property type="entry name" value="LEUCINE-RICH REPEAT-CONTAINING PROTEIN"/>
    <property type="match status" value="1"/>
</dbReference>
<sequence>MDIHQLIYNIRREKSLINLPRRKAYNSSLSVSKRRKVGNRWRYDVFLNFRGKELRSNFISHLYKSLQWKAALHDVAGVMGFTMPKDDFIGSSESEFVDKRNSQTTSYFILVFSNIWCWSRVHCINELMCFGLDDVFMIRICGMSGIGKTTLAKAAYNESAHLFEGTCFLENFGELLKKRRRDIVFNNTDDPVKHRFQSKKVLVVVEDVIQLTSVGIDLSCFEPGSRIIITTKNSHLLEQLNVETDAIKGSSLKAYVTAIETFSNIRRLQLLERSDVSLIGDYELFSKDLRCLCWLKFPLDSMPANLHLGSLVVMDLQYISLKILWDNKTQVLKKLKYFNLSCKILWKGKDYTHSQDSPQAALSRPFSLHGLSSLMTLRLGSCNLSDQLFPESFPSLGEIDLGDNNFRNLQTDFAGLPKLPIIRLDRCSGLQSMLSLPKELRSLHASNCIMLETTPDLTE</sequence>
<dbReference type="InterPro" id="IPR027417">
    <property type="entry name" value="P-loop_NTPase"/>
</dbReference>
<dbReference type="AlphaFoldDB" id="A0A3P6DYL4"/>
<dbReference type="Gene3D" id="3.40.50.300">
    <property type="entry name" value="P-loop containing nucleotide triphosphate hydrolases"/>
    <property type="match status" value="1"/>
</dbReference>
<dbReference type="GO" id="GO:0043531">
    <property type="term" value="F:ADP binding"/>
    <property type="evidence" value="ECO:0007669"/>
    <property type="project" value="InterPro"/>
</dbReference>
<dbReference type="InterPro" id="IPR032675">
    <property type="entry name" value="LRR_dom_sf"/>
</dbReference>
<dbReference type="SUPFAM" id="SSF52540">
    <property type="entry name" value="P-loop containing nucleoside triphosphate hydrolases"/>
    <property type="match status" value="1"/>
</dbReference>
<dbReference type="SUPFAM" id="SSF52200">
    <property type="entry name" value="Toll/Interleukin receptor TIR domain"/>
    <property type="match status" value="1"/>
</dbReference>
<organism evidence="1">
    <name type="scientific">Brassica oleracea</name>
    <name type="common">Wild cabbage</name>
    <dbReference type="NCBI Taxonomy" id="3712"/>
    <lineage>
        <taxon>Eukaryota</taxon>
        <taxon>Viridiplantae</taxon>
        <taxon>Streptophyta</taxon>
        <taxon>Embryophyta</taxon>
        <taxon>Tracheophyta</taxon>
        <taxon>Spermatophyta</taxon>
        <taxon>Magnoliopsida</taxon>
        <taxon>eudicotyledons</taxon>
        <taxon>Gunneridae</taxon>
        <taxon>Pentapetalae</taxon>
        <taxon>rosids</taxon>
        <taxon>malvids</taxon>
        <taxon>Brassicales</taxon>
        <taxon>Brassicaceae</taxon>
        <taxon>Brassiceae</taxon>
        <taxon>Brassica</taxon>
    </lineage>
</organism>
<dbReference type="PANTHER" id="PTHR11017:SF271">
    <property type="entry name" value="DISEASE RESISTANCE PROTEIN (TIR-NBS-LRR CLASS) FAMILY"/>
    <property type="match status" value="1"/>
</dbReference>
<dbReference type="PRINTS" id="PR00364">
    <property type="entry name" value="DISEASERSIST"/>
</dbReference>
<dbReference type="Gene3D" id="3.80.10.10">
    <property type="entry name" value="Ribonuclease Inhibitor"/>
    <property type="match status" value="1"/>
</dbReference>
<proteinExistence type="predicted"/>
<gene>
    <name evidence="1" type="ORF">BOLC2T10020H</name>
</gene>